<gene>
    <name evidence="1" type="ORF">RFI_32117</name>
</gene>
<dbReference type="Proteomes" id="UP000023152">
    <property type="component" value="Unassembled WGS sequence"/>
</dbReference>
<proteinExistence type="predicted"/>
<reference evidence="1 2" key="1">
    <citation type="journal article" date="2013" name="Curr. Biol.">
        <title>The Genome of the Foraminiferan Reticulomyxa filosa.</title>
        <authorList>
            <person name="Glockner G."/>
            <person name="Hulsmann N."/>
            <person name="Schleicher M."/>
            <person name="Noegel A.A."/>
            <person name="Eichinger L."/>
            <person name="Gallinger C."/>
            <person name="Pawlowski J."/>
            <person name="Sierra R."/>
            <person name="Euteneuer U."/>
            <person name="Pillet L."/>
            <person name="Moustafa A."/>
            <person name="Platzer M."/>
            <person name="Groth M."/>
            <person name="Szafranski K."/>
            <person name="Schliwa M."/>
        </authorList>
    </citation>
    <scope>NUCLEOTIDE SEQUENCE [LARGE SCALE GENOMIC DNA]</scope>
</reference>
<organism evidence="1 2">
    <name type="scientific">Reticulomyxa filosa</name>
    <dbReference type="NCBI Taxonomy" id="46433"/>
    <lineage>
        <taxon>Eukaryota</taxon>
        <taxon>Sar</taxon>
        <taxon>Rhizaria</taxon>
        <taxon>Retaria</taxon>
        <taxon>Foraminifera</taxon>
        <taxon>Monothalamids</taxon>
        <taxon>Reticulomyxidae</taxon>
        <taxon>Reticulomyxa</taxon>
    </lineage>
</organism>
<sequence length="111" mass="12947">MSVYVQKDMVFASTLINKGNRECVLLCIVRKGNIDLLACEKERDIKRMLGGMQNEKESKKYSREIKVLMQLFKENVKEEELIKHLEEMNGNVSLVIEKMVLMSMTNQVNDY</sequence>
<name>X6LTM6_RETFI</name>
<evidence type="ECO:0000313" key="1">
    <source>
        <dbReference type="EMBL" id="ETO05278.1"/>
    </source>
</evidence>
<dbReference type="AlphaFoldDB" id="X6LTM6"/>
<keyword evidence="2" id="KW-1185">Reference proteome</keyword>
<evidence type="ECO:0000313" key="2">
    <source>
        <dbReference type="Proteomes" id="UP000023152"/>
    </source>
</evidence>
<protein>
    <submittedName>
        <fullName evidence="1">Uncharacterized protein</fullName>
    </submittedName>
</protein>
<comment type="caution">
    <text evidence="1">The sequence shown here is derived from an EMBL/GenBank/DDBJ whole genome shotgun (WGS) entry which is preliminary data.</text>
</comment>
<accession>X6LTM6</accession>
<dbReference type="EMBL" id="ASPP01028319">
    <property type="protein sequence ID" value="ETO05278.1"/>
    <property type="molecule type" value="Genomic_DNA"/>
</dbReference>